<proteinExistence type="predicted"/>
<evidence type="ECO:0000313" key="2">
    <source>
        <dbReference type="Proteomes" id="UP000239757"/>
    </source>
</evidence>
<gene>
    <name evidence="1" type="ORF">GOBAR_AA24439</name>
</gene>
<evidence type="ECO:0000313" key="1">
    <source>
        <dbReference type="EMBL" id="PPR96230.1"/>
    </source>
</evidence>
<reference evidence="1 2" key="1">
    <citation type="submission" date="2015-01" db="EMBL/GenBank/DDBJ databases">
        <title>Genome of allotetraploid Gossypium barbadense reveals genomic plasticity and fiber elongation in cotton evolution.</title>
        <authorList>
            <person name="Chen X."/>
            <person name="Liu X."/>
            <person name="Zhao B."/>
            <person name="Zheng H."/>
            <person name="Hu Y."/>
            <person name="Lu G."/>
            <person name="Yang C."/>
            <person name="Chen J."/>
            <person name="Shan C."/>
            <person name="Zhang L."/>
            <person name="Zhou Y."/>
            <person name="Wang L."/>
            <person name="Guo W."/>
            <person name="Bai Y."/>
            <person name="Ruan J."/>
            <person name="Shangguan X."/>
            <person name="Mao Y."/>
            <person name="Jiang J."/>
            <person name="Zhu Y."/>
            <person name="Lei J."/>
            <person name="Kang H."/>
            <person name="Chen S."/>
            <person name="He X."/>
            <person name="Wang R."/>
            <person name="Wang Y."/>
            <person name="Chen J."/>
            <person name="Wang L."/>
            <person name="Yu S."/>
            <person name="Wang B."/>
            <person name="Wei J."/>
            <person name="Song S."/>
            <person name="Lu X."/>
            <person name="Gao Z."/>
            <person name="Gu W."/>
            <person name="Deng X."/>
            <person name="Ma D."/>
            <person name="Wang S."/>
            <person name="Liang W."/>
            <person name="Fang L."/>
            <person name="Cai C."/>
            <person name="Zhu X."/>
            <person name="Zhou B."/>
            <person name="Zhang Y."/>
            <person name="Chen Z."/>
            <person name="Xu S."/>
            <person name="Zhu R."/>
            <person name="Wang S."/>
            <person name="Zhang T."/>
            <person name="Zhao G."/>
        </authorList>
    </citation>
    <scope>NUCLEOTIDE SEQUENCE [LARGE SCALE GENOMIC DNA]</scope>
    <source>
        <strain evidence="2">cv. Xinhai21</strain>
        <tissue evidence="1">Leaf</tissue>
    </source>
</reference>
<protein>
    <recommendedName>
        <fullName evidence="3">DUF632 domain-containing protein</fullName>
    </recommendedName>
</protein>
<name>A0A2P5WYR6_GOSBA</name>
<organism evidence="1 2">
    <name type="scientific">Gossypium barbadense</name>
    <name type="common">Sea Island cotton</name>
    <name type="synonym">Hibiscus barbadensis</name>
    <dbReference type="NCBI Taxonomy" id="3634"/>
    <lineage>
        <taxon>Eukaryota</taxon>
        <taxon>Viridiplantae</taxon>
        <taxon>Streptophyta</taxon>
        <taxon>Embryophyta</taxon>
        <taxon>Tracheophyta</taxon>
        <taxon>Spermatophyta</taxon>
        <taxon>Magnoliopsida</taxon>
        <taxon>eudicotyledons</taxon>
        <taxon>Gunneridae</taxon>
        <taxon>Pentapetalae</taxon>
        <taxon>rosids</taxon>
        <taxon>malvids</taxon>
        <taxon>Malvales</taxon>
        <taxon>Malvaceae</taxon>
        <taxon>Malvoideae</taxon>
        <taxon>Gossypium</taxon>
    </lineage>
</organism>
<evidence type="ECO:0008006" key="3">
    <source>
        <dbReference type="Google" id="ProtNLM"/>
    </source>
</evidence>
<accession>A0A2P5WYR6</accession>
<sequence length="79" mass="9051">MGEGFMDIDKIEQEKDLKLKAYSRYRVLCSTFVKIAMMACESKASSKLAFKYTDELLPKLREISMEQVQGIEGKTKHAL</sequence>
<dbReference type="Proteomes" id="UP000239757">
    <property type="component" value="Unassembled WGS sequence"/>
</dbReference>
<dbReference type="EMBL" id="KZ666095">
    <property type="protein sequence ID" value="PPR96230.1"/>
    <property type="molecule type" value="Genomic_DNA"/>
</dbReference>
<dbReference type="AlphaFoldDB" id="A0A2P5WYR6"/>